<keyword evidence="6 9" id="KW-0687">Ribonucleoprotein</keyword>
<dbReference type="OrthoDB" id="9810484at2"/>
<name>A0A1H2KUI2_9ACTN</name>
<dbReference type="SUPFAM" id="SSF57716">
    <property type="entry name" value="Glucocorticoid receptor-like (DNA-binding domain)"/>
    <property type="match status" value="1"/>
</dbReference>
<protein>
    <recommendedName>
        <fullName evidence="7 9">Small ribosomal subunit protein uS14</fullName>
    </recommendedName>
</protein>
<accession>A0A1H2KUI2</accession>
<dbReference type="RefSeq" id="WP_074852297.1">
    <property type="nucleotide sequence ID" value="NZ_FNLM01000034.1"/>
</dbReference>
<dbReference type="EMBL" id="FNLM01000034">
    <property type="protein sequence ID" value="SDU72299.1"/>
    <property type="molecule type" value="Genomic_DNA"/>
</dbReference>
<comment type="subunit">
    <text evidence="8 9">Part of the 30S ribosomal subunit. Contacts proteins S3 and S10.</text>
</comment>
<evidence type="ECO:0000313" key="13">
    <source>
        <dbReference type="Proteomes" id="UP000183180"/>
    </source>
</evidence>
<keyword evidence="4 9" id="KW-0694">RNA-binding</keyword>
<dbReference type="HAMAP" id="MF_00537">
    <property type="entry name" value="Ribosomal_uS14_1"/>
    <property type="match status" value="1"/>
</dbReference>
<dbReference type="InterPro" id="IPR023036">
    <property type="entry name" value="Ribosomal_uS14_bac/plastid"/>
</dbReference>
<dbReference type="GO" id="GO:0005737">
    <property type="term" value="C:cytoplasm"/>
    <property type="evidence" value="ECO:0007669"/>
    <property type="project" value="UniProtKB-ARBA"/>
</dbReference>
<reference evidence="12 13" key="1">
    <citation type="submission" date="2016-10" db="EMBL/GenBank/DDBJ databases">
        <authorList>
            <person name="de Groot N.N."/>
        </authorList>
    </citation>
    <scope>NUCLEOTIDE SEQUENCE [LARGE SCALE GENOMIC DNA]</scope>
    <source>
        <strain evidence="12 13">DSM 44215</strain>
    </source>
</reference>
<feature type="region of interest" description="Disordered" evidence="10">
    <location>
        <begin position="34"/>
        <end position="77"/>
    </location>
</feature>
<keyword evidence="3 9" id="KW-0699">rRNA-binding</keyword>
<comment type="similarity">
    <text evidence="2 9">Belongs to the universal ribosomal protein uS14 family.</text>
</comment>
<evidence type="ECO:0000256" key="9">
    <source>
        <dbReference type="HAMAP-Rule" id="MF_00537"/>
    </source>
</evidence>
<gene>
    <name evidence="9 11" type="primary">rpsN</name>
    <name evidence="11" type="ORF">RD149_05580</name>
    <name evidence="12" type="ORF">SAMN04488548_1343746</name>
</gene>
<dbReference type="Pfam" id="PF00253">
    <property type="entry name" value="Ribosomal_S14"/>
    <property type="match status" value="1"/>
</dbReference>
<evidence type="ECO:0000256" key="6">
    <source>
        <dbReference type="ARBA" id="ARBA00023274"/>
    </source>
</evidence>
<dbReference type="NCBIfam" id="NF006477">
    <property type="entry name" value="PRK08881.1"/>
    <property type="match status" value="1"/>
</dbReference>
<dbReference type="GO" id="GO:0006412">
    <property type="term" value="P:translation"/>
    <property type="evidence" value="ECO:0007669"/>
    <property type="project" value="UniProtKB-UniRule"/>
</dbReference>
<evidence type="ECO:0000256" key="2">
    <source>
        <dbReference type="ARBA" id="ARBA00009083"/>
    </source>
</evidence>
<evidence type="ECO:0000313" key="11">
    <source>
        <dbReference type="EMBL" id="MDS1113234.1"/>
    </source>
</evidence>
<dbReference type="FunFam" id="1.10.287.1480:FF:000001">
    <property type="entry name" value="30S ribosomal protein S14"/>
    <property type="match status" value="1"/>
</dbReference>
<reference evidence="11 14" key="2">
    <citation type="submission" date="2023-08" db="EMBL/GenBank/DDBJ databases">
        <title>Bioegradation of LLDPE and BLDPE plastic by marine bacteria from coast plastic debris.</title>
        <authorList>
            <person name="Rong Z."/>
        </authorList>
    </citation>
    <scope>NUCLEOTIDE SEQUENCE [LARGE SCALE GENOMIC DNA]</scope>
    <source>
        <strain evidence="11 14">Z-2</strain>
    </source>
</reference>
<evidence type="ECO:0000313" key="12">
    <source>
        <dbReference type="EMBL" id="SDU72299.1"/>
    </source>
</evidence>
<evidence type="ECO:0000256" key="7">
    <source>
        <dbReference type="ARBA" id="ARBA00035167"/>
    </source>
</evidence>
<dbReference type="GO" id="GO:0019843">
    <property type="term" value="F:rRNA binding"/>
    <property type="evidence" value="ECO:0007669"/>
    <property type="project" value="UniProtKB-UniRule"/>
</dbReference>
<dbReference type="Gene3D" id="1.10.287.1480">
    <property type="match status" value="1"/>
</dbReference>
<dbReference type="Proteomes" id="UP001265083">
    <property type="component" value="Unassembled WGS sequence"/>
</dbReference>
<evidence type="ECO:0000313" key="14">
    <source>
        <dbReference type="Proteomes" id="UP001265083"/>
    </source>
</evidence>
<dbReference type="Proteomes" id="UP000183180">
    <property type="component" value="Unassembled WGS sequence"/>
</dbReference>
<evidence type="ECO:0000256" key="5">
    <source>
        <dbReference type="ARBA" id="ARBA00022980"/>
    </source>
</evidence>
<dbReference type="AlphaFoldDB" id="A0A1H2KUI2"/>
<keyword evidence="5 9" id="KW-0689">Ribosomal protein</keyword>
<feature type="compositionally biased region" description="Basic and acidic residues" evidence="10">
    <location>
        <begin position="61"/>
        <end position="70"/>
    </location>
</feature>
<dbReference type="STRING" id="158898.SAMN04488548_1343746"/>
<dbReference type="GO" id="GO:0015935">
    <property type="term" value="C:small ribosomal subunit"/>
    <property type="evidence" value="ECO:0007669"/>
    <property type="project" value="TreeGrafter"/>
</dbReference>
<evidence type="ECO:0000256" key="3">
    <source>
        <dbReference type="ARBA" id="ARBA00022730"/>
    </source>
</evidence>
<dbReference type="PANTHER" id="PTHR19836">
    <property type="entry name" value="30S RIBOSOMAL PROTEIN S14"/>
    <property type="match status" value="1"/>
</dbReference>
<evidence type="ECO:0000256" key="10">
    <source>
        <dbReference type="SAM" id="MobiDB-lite"/>
    </source>
</evidence>
<organism evidence="12 13">
    <name type="scientific">Gordonia westfalica</name>
    <dbReference type="NCBI Taxonomy" id="158898"/>
    <lineage>
        <taxon>Bacteria</taxon>
        <taxon>Bacillati</taxon>
        <taxon>Actinomycetota</taxon>
        <taxon>Actinomycetes</taxon>
        <taxon>Mycobacteriales</taxon>
        <taxon>Gordoniaceae</taxon>
        <taxon>Gordonia</taxon>
    </lineage>
</organism>
<dbReference type="EMBL" id="JAVLUS010000004">
    <property type="protein sequence ID" value="MDS1113234.1"/>
    <property type="molecule type" value="Genomic_DNA"/>
</dbReference>
<proteinExistence type="inferred from homology"/>
<evidence type="ECO:0000256" key="8">
    <source>
        <dbReference type="ARBA" id="ARBA00047110"/>
    </source>
</evidence>
<keyword evidence="14" id="KW-1185">Reference proteome</keyword>
<dbReference type="PANTHER" id="PTHR19836:SF23">
    <property type="entry name" value="SMALL RIBOSOMAL SUBUNIT PROTEIN US14A"/>
    <property type="match status" value="1"/>
</dbReference>
<dbReference type="InterPro" id="IPR001209">
    <property type="entry name" value="Ribosomal_uS14"/>
</dbReference>
<evidence type="ECO:0000256" key="1">
    <source>
        <dbReference type="ARBA" id="ARBA00003686"/>
    </source>
</evidence>
<comment type="function">
    <text evidence="1 9">Binds 16S rRNA, required for the assembly of 30S particles and may also be responsible for determining the conformation of the 16S rRNA at the A site.</text>
</comment>
<dbReference type="GO" id="GO:0003735">
    <property type="term" value="F:structural constituent of ribosome"/>
    <property type="evidence" value="ECO:0007669"/>
    <property type="project" value="InterPro"/>
</dbReference>
<evidence type="ECO:0000256" key="4">
    <source>
        <dbReference type="ARBA" id="ARBA00022884"/>
    </source>
</evidence>
<sequence>MAKKSKIVRNEQRREIVARYAALRAELKRVIAAPDSTGAEREEARRRLHGLPRDSSPTRLRNRDAVDGRPRGHIGKAGLSRVRFRELAHRGELPGIRKSSW</sequence>